<reference evidence="1 2" key="1">
    <citation type="submission" date="2018-03" db="EMBL/GenBank/DDBJ databases">
        <title>Genomic Encyclopedia of Archaeal and Bacterial Type Strains, Phase II (KMG-II): from individual species to whole genera.</title>
        <authorList>
            <person name="Goeker M."/>
        </authorList>
    </citation>
    <scope>NUCLEOTIDE SEQUENCE [LARGE SCALE GENOMIC DNA]</scope>
    <source>
        <strain evidence="1 2">DSM 45211</strain>
    </source>
</reference>
<gene>
    <name evidence="1" type="ORF">CLV30_12558</name>
</gene>
<dbReference type="EMBL" id="PYGE01000025">
    <property type="protein sequence ID" value="PSK96676.1"/>
    <property type="molecule type" value="Genomic_DNA"/>
</dbReference>
<dbReference type="RefSeq" id="WP_106539605.1">
    <property type="nucleotide sequence ID" value="NZ_PYGE01000025.1"/>
</dbReference>
<dbReference type="OrthoDB" id="5197933at2"/>
<comment type="caution">
    <text evidence="1">The sequence shown here is derived from an EMBL/GenBank/DDBJ whole genome shotgun (WGS) entry which is preliminary data.</text>
</comment>
<accession>A0A2P8DHI5</accession>
<evidence type="ECO:0000313" key="2">
    <source>
        <dbReference type="Proteomes" id="UP000243528"/>
    </source>
</evidence>
<name>A0A2P8DHI5_9ACTN</name>
<dbReference type="Proteomes" id="UP000243528">
    <property type="component" value="Unassembled WGS sequence"/>
</dbReference>
<proteinExistence type="predicted"/>
<dbReference type="AlphaFoldDB" id="A0A2P8DHI5"/>
<protein>
    <submittedName>
        <fullName evidence="1">Uncharacterized protein</fullName>
    </submittedName>
</protein>
<keyword evidence="2" id="KW-1185">Reference proteome</keyword>
<sequence length="114" mass="12457">MTAAEIPVPTAVSVQPEPDGRLAQLLGEYDAAKAWADEANARFEAVKDGIKAELAAAAPGVDQVDVASPSLQQPLRLVHVERWSLDSKRMKAEDPESYVRYARKSGTWQLRAVK</sequence>
<organism evidence="1 2">
    <name type="scientific">Haloactinopolyspora alba</name>
    <dbReference type="NCBI Taxonomy" id="648780"/>
    <lineage>
        <taxon>Bacteria</taxon>
        <taxon>Bacillati</taxon>
        <taxon>Actinomycetota</taxon>
        <taxon>Actinomycetes</taxon>
        <taxon>Jiangellales</taxon>
        <taxon>Jiangellaceae</taxon>
        <taxon>Haloactinopolyspora</taxon>
    </lineage>
</organism>
<evidence type="ECO:0000313" key="1">
    <source>
        <dbReference type="EMBL" id="PSK96676.1"/>
    </source>
</evidence>